<dbReference type="HOGENOM" id="CLU_3334113_0_0_6"/>
<evidence type="ECO:0000313" key="2">
    <source>
        <dbReference type="Proteomes" id="UP000009080"/>
    </source>
</evidence>
<dbReference type="KEGG" id="ttu:TERTU_4077"/>
<protein>
    <submittedName>
        <fullName evidence="1">Uncharacterized protein</fullName>
    </submittedName>
</protein>
<proteinExistence type="predicted"/>
<dbReference type="Proteomes" id="UP000009080">
    <property type="component" value="Chromosome"/>
</dbReference>
<dbReference type="EMBL" id="CP001614">
    <property type="protein sequence ID" value="ACR11559.1"/>
    <property type="molecule type" value="Genomic_DNA"/>
</dbReference>
<sequence>MQNSIYEKDWLWQMESFWSWFKLNIELANSNKATINEQ</sequence>
<organism evidence="1 2">
    <name type="scientific">Teredinibacter turnerae (strain ATCC 39867 / T7901)</name>
    <dbReference type="NCBI Taxonomy" id="377629"/>
    <lineage>
        <taxon>Bacteria</taxon>
        <taxon>Pseudomonadati</taxon>
        <taxon>Pseudomonadota</taxon>
        <taxon>Gammaproteobacteria</taxon>
        <taxon>Cellvibrionales</taxon>
        <taxon>Cellvibrionaceae</taxon>
        <taxon>Teredinibacter</taxon>
    </lineage>
</organism>
<evidence type="ECO:0000313" key="1">
    <source>
        <dbReference type="EMBL" id="ACR11559.1"/>
    </source>
</evidence>
<reference evidence="1 2" key="1">
    <citation type="journal article" date="2009" name="PLoS ONE">
        <title>The complete genome of Teredinibacter turnerae T7901: an intracellular endosymbiont of marine wood-boring bivalves (shipworms).</title>
        <authorList>
            <person name="Yang J.C."/>
            <person name="Madupu R."/>
            <person name="Durkin A.S."/>
            <person name="Ekborg N.A."/>
            <person name="Pedamallu C.S."/>
            <person name="Hostetler J.B."/>
            <person name="Radune D."/>
            <person name="Toms B.S."/>
            <person name="Henrissat B."/>
            <person name="Coutinho P.M."/>
            <person name="Schwarz S."/>
            <person name="Field L."/>
            <person name="Trindade-Silva A.E."/>
            <person name="Soares C.A.G."/>
            <person name="Elshahawi S."/>
            <person name="Hanora A."/>
            <person name="Schmidt E.W."/>
            <person name="Haygood M.G."/>
            <person name="Posfai J."/>
            <person name="Benner J."/>
            <person name="Madinger C."/>
            <person name="Nove J."/>
            <person name="Anton B."/>
            <person name="Chaudhary K."/>
            <person name="Foster J."/>
            <person name="Holman A."/>
            <person name="Kumar S."/>
            <person name="Lessard P.A."/>
            <person name="Luyten Y.A."/>
            <person name="Slatko B."/>
            <person name="Wood N."/>
            <person name="Wu B."/>
            <person name="Teplitski M."/>
            <person name="Mougous J.D."/>
            <person name="Ward N."/>
            <person name="Eisen J.A."/>
            <person name="Badger J.H."/>
            <person name="Distel D.L."/>
        </authorList>
    </citation>
    <scope>NUCLEOTIDE SEQUENCE [LARGE SCALE GENOMIC DNA]</scope>
    <source>
        <strain evidence="2">ATCC 39867 / T7901</strain>
    </source>
</reference>
<name>C5BUD2_TERTT</name>
<gene>
    <name evidence="1" type="ordered locus">TERTU_4077</name>
</gene>
<accession>C5BUD2</accession>
<keyword evidence="2" id="KW-1185">Reference proteome</keyword>
<dbReference type="AlphaFoldDB" id="C5BUD2"/>